<dbReference type="EnsemblProtists" id="EKX43407">
    <property type="protein sequence ID" value="EKX43407"/>
    <property type="gene ID" value="GUITHDRAFT_110530"/>
</dbReference>
<reference evidence="2" key="3">
    <citation type="submission" date="2016-03" db="UniProtKB">
        <authorList>
            <consortium name="EnsemblProtists"/>
        </authorList>
    </citation>
    <scope>IDENTIFICATION</scope>
</reference>
<name>L1J512_GUITC</name>
<protein>
    <recommendedName>
        <fullName evidence="4">GP-PDE domain-containing protein</fullName>
    </recommendedName>
</protein>
<evidence type="ECO:0000313" key="1">
    <source>
        <dbReference type="EMBL" id="EKX43407.1"/>
    </source>
</evidence>
<reference evidence="1 3" key="1">
    <citation type="journal article" date="2012" name="Nature">
        <title>Algal genomes reveal evolutionary mosaicism and the fate of nucleomorphs.</title>
        <authorList>
            <consortium name="DOE Joint Genome Institute"/>
            <person name="Curtis B.A."/>
            <person name="Tanifuji G."/>
            <person name="Burki F."/>
            <person name="Gruber A."/>
            <person name="Irimia M."/>
            <person name="Maruyama S."/>
            <person name="Arias M.C."/>
            <person name="Ball S.G."/>
            <person name="Gile G.H."/>
            <person name="Hirakawa Y."/>
            <person name="Hopkins J.F."/>
            <person name="Kuo A."/>
            <person name="Rensing S.A."/>
            <person name="Schmutz J."/>
            <person name="Symeonidi A."/>
            <person name="Elias M."/>
            <person name="Eveleigh R.J."/>
            <person name="Herman E.K."/>
            <person name="Klute M.J."/>
            <person name="Nakayama T."/>
            <person name="Obornik M."/>
            <person name="Reyes-Prieto A."/>
            <person name="Armbrust E.V."/>
            <person name="Aves S.J."/>
            <person name="Beiko R.G."/>
            <person name="Coutinho P."/>
            <person name="Dacks J.B."/>
            <person name="Durnford D.G."/>
            <person name="Fast N.M."/>
            <person name="Green B.R."/>
            <person name="Grisdale C.J."/>
            <person name="Hempel F."/>
            <person name="Henrissat B."/>
            <person name="Hoppner M.P."/>
            <person name="Ishida K."/>
            <person name="Kim E."/>
            <person name="Koreny L."/>
            <person name="Kroth P.G."/>
            <person name="Liu Y."/>
            <person name="Malik S.B."/>
            <person name="Maier U.G."/>
            <person name="McRose D."/>
            <person name="Mock T."/>
            <person name="Neilson J.A."/>
            <person name="Onodera N.T."/>
            <person name="Poole A.M."/>
            <person name="Pritham E.J."/>
            <person name="Richards T.A."/>
            <person name="Rocap G."/>
            <person name="Roy S.W."/>
            <person name="Sarai C."/>
            <person name="Schaack S."/>
            <person name="Shirato S."/>
            <person name="Slamovits C.H."/>
            <person name="Spencer D.F."/>
            <person name="Suzuki S."/>
            <person name="Worden A.Z."/>
            <person name="Zauner S."/>
            <person name="Barry K."/>
            <person name="Bell C."/>
            <person name="Bharti A.K."/>
            <person name="Crow J.A."/>
            <person name="Grimwood J."/>
            <person name="Kramer R."/>
            <person name="Lindquist E."/>
            <person name="Lucas S."/>
            <person name="Salamov A."/>
            <person name="McFadden G.I."/>
            <person name="Lane C.E."/>
            <person name="Keeling P.J."/>
            <person name="Gray M.W."/>
            <person name="Grigoriev I.V."/>
            <person name="Archibald J.M."/>
        </authorList>
    </citation>
    <scope>NUCLEOTIDE SEQUENCE</scope>
    <source>
        <strain evidence="1 3">CCMP2712</strain>
    </source>
</reference>
<organism evidence="1">
    <name type="scientific">Guillardia theta (strain CCMP2712)</name>
    <name type="common">Cryptophyte</name>
    <dbReference type="NCBI Taxonomy" id="905079"/>
    <lineage>
        <taxon>Eukaryota</taxon>
        <taxon>Cryptophyceae</taxon>
        <taxon>Pyrenomonadales</taxon>
        <taxon>Geminigeraceae</taxon>
        <taxon>Guillardia</taxon>
    </lineage>
</organism>
<reference evidence="3" key="2">
    <citation type="submission" date="2012-11" db="EMBL/GenBank/DDBJ databases">
        <authorList>
            <person name="Kuo A."/>
            <person name="Curtis B.A."/>
            <person name="Tanifuji G."/>
            <person name="Burki F."/>
            <person name="Gruber A."/>
            <person name="Irimia M."/>
            <person name="Maruyama S."/>
            <person name="Arias M.C."/>
            <person name="Ball S.G."/>
            <person name="Gile G.H."/>
            <person name="Hirakawa Y."/>
            <person name="Hopkins J.F."/>
            <person name="Rensing S.A."/>
            <person name="Schmutz J."/>
            <person name="Symeonidi A."/>
            <person name="Elias M."/>
            <person name="Eveleigh R.J."/>
            <person name="Herman E.K."/>
            <person name="Klute M.J."/>
            <person name="Nakayama T."/>
            <person name="Obornik M."/>
            <person name="Reyes-Prieto A."/>
            <person name="Armbrust E.V."/>
            <person name="Aves S.J."/>
            <person name="Beiko R.G."/>
            <person name="Coutinho P."/>
            <person name="Dacks J.B."/>
            <person name="Durnford D.G."/>
            <person name="Fast N.M."/>
            <person name="Green B.R."/>
            <person name="Grisdale C."/>
            <person name="Hempe F."/>
            <person name="Henrissat B."/>
            <person name="Hoppner M.P."/>
            <person name="Ishida K.-I."/>
            <person name="Kim E."/>
            <person name="Koreny L."/>
            <person name="Kroth P.G."/>
            <person name="Liu Y."/>
            <person name="Malik S.-B."/>
            <person name="Maier U.G."/>
            <person name="McRose D."/>
            <person name="Mock T."/>
            <person name="Neilson J.A."/>
            <person name="Onodera N.T."/>
            <person name="Poole A.M."/>
            <person name="Pritham E.J."/>
            <person name="Richards T.A."/>
            <person name="Rocap G."/>
            <person name="Roy S.W."/>
            <person name="Sarai C."/>
            <person name="Schaack S."/>
            <person name="Shirato S."/>
            <person name="Slamovits C.H."/>
            <person name="Spencer D.F."/>
            <person name="Suzuki S."/>
            <person name="Worden A.Z."/>
            <person name="Zauner S."/>
            <person name="Barry K."/>
            <person name="Bell C."/>
            <person name="Bharti A.K."/>
            <person name="Crow J.A."/>
            <person name="Grimwood J."/>
            <person name="Kramer R."/>
            <person name="Lindquist E."/>
            <person name="Lucas S."/>
            <person name="Salamov A."/>
            <person name="McFadden G.I."/>
            <person name="Lane C.E."/>
            <person name="Keeling P.J."/>
            <person name="Gray M.W."/>
            <person name="Grigoriev I.V."/>
            <person name="Archibald J.M."/>
        </authorList>
    </citation>
    <scope>NUCLEOTIDE SEQUENCE</scope>
    <source>
        <strain evidence="3">CCMP2712</strain>
    </source>
</reference>
<dbReference type="RefSeq" id="XP_005830387.1">
    <property type="nucleotide sequence ID" value="XM_005830330.1"/>
</dbReference>
<dbReference type="GeneID" id="17300071"/>
<dbReference type="PaxDb" id="55529-EKX43407"/>
<gene>
    <name evidence="1" type="ORF">GUITHDRAFT_110530</name>
</gene>
<dbReference type="OrthoDB" id="1058301at2759"/>
<dbReference type="EMBL" id="JH993010">
    <property type="protein sequence ID" value="EKX43407.1"/>
    <property type="molecule type" value="Genomic_DNA"/>
</dbReference>
<evidence type="ECO:0000313" key="3">
    <source>
        <dbReference type="Proteomes" id="UP000011087"/>
    </source>
</evidence>
<dbReference type="AlphaFoldDB" id="L1J512"/>
<evidence type="ECO:0000313" key="2">
    <source>
        <dbReference type="EnsemblProtists" id="EKX43407"/>
    </source>
</evidence>
<proteinExistence type="predicted"/>
<dbReference type="Proteomes" id="UP000011087">
    <property type="component" value="Unassembled WGS sequence"/>
</dbReference>
<evidence type="ECO:0008006" key="4">
    <source>
        <dbReference type="Google" id="ProtNLM"/>
    </source>
</evidence>
<dbReference type="HOGENOM" id="CLU_2745424_0_0_1"/>
<accession>L1J512</accession>
<dbReference type="KEGG" id="gtt:GUITHDRAFT_110530"/>
<sequence>MERSGAVPSGWYLGVQQGNASTATHGNVQSAVRKDADIYLLLDVLFKEVGVYGVFSDWPGTVTHYLNCALP</sequence>
<keyword evidence="3" id="KW-1185">Reference proteome</keyword>